<name>A0AAV4IGN9_9GAST</name>
<keyword evidence="3" id="KW-1185">Reference proteome</keyword>
<feature type="compositionally biased region" description="Basic and acidic residues" evidence="1">
    <location>
        <begin position="69"/>
        <end position="87"/>
    </location>
</feature>
<dbReference type="GO" id="GO:0032259">
    <property type="term" value="P:methylation"/>
    <property type="evidence" value="ECO:0007669"/>
    <property type="project" value="UniProtKB-KW"/>
</dbReference>
<dbReference type="Proteomes" id="UP000762676">
    <property type="component" value="Unassembled WGS sequence"/>
</dbReference>
<comment type="caution">
    <text evidence="2">The sequence shown here is derived from an EMBL/GenBank/DDBJ whole genome shotgun (WGS) entry which is preliminary data.</text>
</comment>
<accession>A0AAV4IGN9</accession>
<protein>
    <submittedName>
        <fullName evidence="2">DNA methylase</fullName>
    </submittedName>
</protein>
<reference evidence="2 3" key="1">
    <citation type="journal article" date="2021" name="Elife">
        <title>Chloroplast acquisition without the gene transfer in kleptoplastic sea slugs, Plakobranchus ocellatus.</title>
        <authorList>
            <person name="Maeda T."/>
            <person name="Takahashi S."/>
            <person name="Yoshida T."/>
            <person name="Shimamura S."/>
            <person name="Takaki Y."/>
            <person name="Nagai Y."/>
            <person name="Toyoda A."/>
            <person name="Suzuki Y."/>
            <person name="Arimoto A."/>
            <person name="Ishii H."/>
            <person name="Satoh N."/>
            <person name="Nishiyama T."/>
            <person name="Hasebe M."/>
            <person name="Maruyama T."/>
            <person name="Minagawa J."/>
            <person name="Obokata J."/>
            <person name="Shigenobu S."/>
        </authorList>
    </citation>
    <scope>NUCLEOTIDE SEQUENCE [LARGE SCALE GENOMIC DNA]</scope>
</reference>
<gene>
    <name evidence="2" type="ORF">ElyMa_004739800</name>
</gene>
<dbReference type="GO" id="GO:0008168">
    <property type="term" value="F:methyltransferase activity"/>
    <property type="evidence" value="ECO:0007669"/>
    <property type="project" value="UniProtKB-KW"/>
</dbReference>
<sequence length="290" mass="32482">MAEKKGQLDFLDQLFSAPVENTSVSVNRKNNEGVNLQNNNRGNSVPPSGGVRRGDEQSRGLGDMGVHGQAREREASVRENDAQREGTGKNSGLGEKGGRGYTNSYIESTRADAERLYGSAWKTYGPDGGVSVRDGNKGAYPYGEISGDGSGLRHAYTFVTASEKEKEKKKKENNNYRFSEKEWSEYTSQESFNKREAYRTNISVLETLVRLKTEKRSPSAEEQSVLASYKGWGGLKEILLEPNDQWKDTAERYRNEVVRVRAVFSDLERVNYPSAKDRLGFRFPSVVLPK</sequence>
<evidence type="ECO:0000256" key="1">
    <source>
        <dbReference type="SAM" id="MobiDB-lite"/>
    </source>
</evidence>
<feature type="compositionally biased region" description="Polar residues" evidence="1">
    <location>
        <begin position="19"/>
        <end position="46"/>
    </location>
</feature>
<keyword evidence="2" id="KW-0489">Methyltransferase</keyword>
<organism evidence="2 3">
    <name type="scientific">Elysia marginata</name>
    <dbReference type="NCBI Taxonomy" id="1093978"/>
    <lineage>
        <taxon>Eukaryota</taxon>
        <taxon>Metazoa</taxon>
        <taxon>Spiralia</taxon>
        <taxon>Lophotrochozoa</taxon>
        <taxon>Mollusca</taxon>
        <taxon>Gastropoda</taxon>
        <taxon>Heterobranchia</taxon>
        <taxon>Euthyneura</taxon>
        <taxon>Panpulmonata</taxon>
        <taxon>Sacoglossa</taxon>
        <taxon>Placobranchoidea</taxon>
        <taxon>Plakobranchidae</taxon>
        <taxon>Elysia</taxon>
    </lineage>
</organism>
<evidence type="ECO:0000313" key="3">
    <source>
        <dbReference type="Proteomes" id="UP000762676"/>
    </source>
</evidence>
<dbReference type="AlphaFoldDB" id="A0AAV4IGN9"/>
<evidence type="ECO:0000313" key="2">
    <source>
        <dbReference type="EMBL" id="GFS07737.1"/>
    </source>
</evidence>
<dbReference type="EMBL" id="BMAT01009504">
    <property type="protein sequence ID" value="GFS07737.1"/>
    <property type="molecule type" value="Genomic_DNA"/>
</dbReference>
<feature type="region of interest" description="Disordered" evidence="1">
    <location>
        <begin position="1"/>
        <end position="101"/>
    </location>
</feature>
<keyword evidence="2" id="KW-0808">Transferase</keyword>
<proteinExistence type="predicted"/>